<evidence type="ECO:0000313" key="2">
    <source>
        <dbReference type="Proteomes" id="UP001287445"/>
    </source>
</evidence>
<dbReference type="RefSeq" id="WP_319076683.1">
    <property type="nucleotide sequence ID" value="NZ_JAWWMZ010000016.1"/>
</dbReference>
<name>A0AAJ2R8S9_DELAC</name>
<sequence>MAGLLGEIFSQGDRAKRFIGGLLGDPIGTMAQTAGLLGDFRREDQALNARAFADPSNPLRVTDPSAMHQLGDRMLAGPLSMAPVGMILYHGSNSPTAVRQIQDRGPFGGLFSSPSQESALSHGGSLYRMTVPDKAVMQSASDVEWDKALKSAKSFLPKGTADDVAEELADMALYNRGAWNASLDEDVMLKALRSGDLGEADWALQELRGRMAKDAGFKAVHMPDEHGSSYLVLPGTTPRPYNTQAKTLFRK</sequence>
<gene>
    <name evidence="1" type="ORF">SGN30_27690</name>
</gene>
<dbReference type="AlphaFoldDB" id="A0AAJ2R8S9"/>
<dbReference type="InterPro" id="IPR058829">
    <property type="entry name" value="AcrIF11-like"/>
</dbReference>
<dbReference type="Proteomes" id="UP001287445">
    <property type="component" value="Unassembled WGS sequence"/>
</dbReference>
<organism evidence="1 2">
    <name type="scientific">Delftia acidovorans</name>
    <name type="common">Pseudomonas acidovorans</name>
    <name type="synonym">Comamonas acidovorans</name>
    <dbReference type="NCBI Taxonomy" id="80866"/>
    <lineage>
        <taxon>Bacteria</taxon>
        <taxon>Pseudomonadati</taxon>
        <taxon>Pseudomonadota</taxon>
        <taxon>Betaproteobacteria</taxon>
        <taxon>Burkholderiales</taxon>
        <taxon>Comamonadaceae</taxon>
        <taxon>Delftia</taxon>
    </lineage>
</organism>
<protein>
    <submittedName>
        <fullName evidence="1">Uncharacterized protein</fullName>
    </submittedName>
</protein>
<dbReference type="EMBL" id="JAWWMZ010000016">
    <property type="protein sequence ID" value="MDX4957217.1"/>
    <property type="molecule type" value="Genomic_DNA"/>
</dbReference>
<reference evidence="1" key="1">
    <citation type="submission" date="2023-11" db="EMBL/GenBank/DDBJ databases">
        <title>Identification and selenium tolerance of Delftia acidovorans R3-25.</title>
        <authorList>
            <person name="Zhang S."/>
            <person name="Liu Y."/>
            <person name="Guo Y."/>
        </authorList>
    </citation>
    <scope>NUCLEOTIDE SEQUENCE</scope>
    <source>
        <strain evidence="1">R3-25</strain>
    </source>
</reference>
<dbReference type="Pfam" id="PF26151">
    <property type="entry name" value="AcrIF11_ADP_ribosyl"/>
    <property type="match status" value="1"/>
</dbReference>
<proteinExistence type="predicted"/>
<comment type="caution">
    <text evidence="1">The sequence shown here is derived from an EMBL/GenBank/DDBJ whole genome shotgun (WGS) entry which is preliminary data.</text>
</comment>
<accession>A0AAJ2R8S9</accession>
<evidence type="ECO:0000313" key="1">
    <source>
        <dbReference type="EMBL" id="MDX4957217.1"/>
    </source>
</evidence>